<dbReference type="EMBL" id="JACGWJ010000012">
    <property type="protein sequence ID" value="KAL0385820.1"/>
    <property type="molecule type" value="Genomic_DNA"/>
</dbReference>
<dbReference type="AlphaFoldDB" id="A0AAW2RZL7"/>
<accession>A0AAW2RZL7</accession>
<proteinExistence type="predicted"/>
<comment type="caution">
    <text evidence="1">The sequence shown here is derived from an EMBL/GenBank/DDBJ whole genome shotgun (WGS) entry which is preliminary data.</text>
</comment>
<protein>
    <submittedName>
        <fullName evidence="1">Uncharacterized protein</fullName>
    </submittedName>
</protein>
<evidence type="ECO:0000313" key="1">
    <source>
        <dbReference type="EMBL" id="KAL0385820.1"/>
    </source>
</evidence>
<sequence length="69" mass="7241">MAAAEGSLASPMCNLAILDSLNENSVGEITIAGMHFARQQKICSEAACCILLPISSRTCVISAVADWSR</sequence>
<reference evidence="1" key="1">
    <citation type="submission" date="2020-06" db="EMBL/GenBank/DDBJ databases">
        <authorList>
            <person name="Li T."/>
            <person name="Hu X."/>
            <person name="Zhang T."/>
            <person name="Song X."/>
            <person name="Zhang H."/>
            <person name="Dai N."/>
            <person name="Sheng W."/>
            <person name="Hou X."/>
            <person name="Wei L."/>
        </authorList>
    </citation>
    <scope>NUCLEOTIDE SEQUENCE</scope>
    <source>
        <strain evidence="1">G02</strain>
        <tissue evidence="1">Leaf</tissue>
    </source>
</reference>
<name>A0AAW2RZL7_SESRA</name>
<reference evidence="1" key="2">
    <citation type="journal article" date="2024" name="Plant">
        <title>Genomic evolution and insights into agronomic trait innovations of Sesamum species.</title>
        <authorList>
            <person name="Miao H."/>
            <person name="Wang L."/>
            <person name="Qu L."/>
            <person name="Liu H."/>
            <person name="Sun Y."/>
            <person name="Le M."/>
            <person name="Wang Q."/>
            <person name="Wei S."/>
            <person name="Zheng Y."/>
            <person name="Lin W."/>
            <person name="Duan Y."/>
            <person name="Cao H."/>
            <person name="Xiong S."/>
            <person name="Wang X."/>
            <person name="Wei L."/>
            <person name="Li C."/>
            <person name="Ma Q."/>
            <person name="Ju M."/>
            <person name="Zhao R."/>
            <person name="Li G."/>
            <person name="Mu C."/>
            <person name="Tian Q."/>
            <person name="Mei H."/>
            <person name="Zhang T."/>
            <person name="Gao T."/>
            <person name="Zhang H."/>
        </authorList>
    </citation>
    <scope>NUCLEOTIDE SEQUENCE</scope>
    <source>
        <strain evidence="1">G02</strain>
    </source>
</reference>
<organism evidence="1">
    <name type="scientific">Sesamum radiatum</name>
    <name type="common">Black benniseed</name>
    <dbReference type="NCBI Taxonomy" id="300843"/>
    <lineage>
        <taxon>Eukaryota</taxon>
        <taxon>Viridiplantae</taxon>
        <taxon>Streptophyta</taxon>
        <taxon>Embryophyta</taxon>
        <taxon>Tracheophyta</taxon>
        <taxon>Spermatophyta</taxon>
        <taxon>Magnoliopsida</taxon>
        <taxon>eudicotyledons</taxon>
        <taxon>Gunneridae</taxon>
        <taxon>Pentapetalae</taxon>
        <taxon>asterids</taxon>
        <taxon>lamiids</taxon>
        <taxon>Lamiales</taxon>
        <taxon>Pedaliaceae</taxon>
        <taxon>Sesamum</taxon>
    </lineage>
</organism>
<gene>
    <name evidence="1" type="ORF">Sradi_2976300</name>
</gene>